<keyword evidence="1" id="KW-0812">Transmembrane</keyword>
<keyword evidence="3" id="KW-1185">Reference proteome</keyword>
<dbReference type="OrthoDB" id="7059546at2"/>
<keyword evidence="1" id="KW-0472">Membrane</keyword>
<dbReference type="InterPro" id="IPR016419">
    <property type="entry name" value="Prepilin_Pept-dep_B_prd"/>
</dbReference>
<dbReference type="AlphaFoldDB" id="A0A432YV12"/>
<dbReference type="EMBL" id="PIQC01000007">
    <property type="protein sequence ID" value="RUO67174.1"/>
    <property type="molecule type" value="Genomic_DNA"/>
</dbReference>
<name>A0A432YV12_9GAMM</name>
<evidence type="ECO:0000313" key="3">
    <source>
        <dbReference type="Proteomes" id="UP000288058"/>
    </source>
</evidence>
<comment type="caution">
    <text evidence="2">The sequence shown here is derived from an EMBL/GenBank/DDBJ whole genome shotgun (WGS) entry which is preliminary data.</text>
</comment>
<protein>
    <submittedName>
        <fullName evidence="2">Prepilin peptidase dependent protein B-like protein</fullName>
    </submittedName>
</protein>
<evidence type="ECO:0000313" key="2">
    <source>
        <dbReference type="EMBL" id="RUO67174.1"/>
    </source>
</evidence>
<reference evidence="3" key="1">
    <citation type="journal article" date="2018" name="Front. Microbiol.">
        <title>Genome-Based Analysis Reveals the Taxonomy and Diversity of the Family Idiomarinaceae.</title>
        <authorList>
            <person name="Liu Y."/>
            <person name="Lai Q."/>
            <person name="Shao Z."/>
        </authorList>
    </citation>
    <scope>NUCLEOTIDE SEQUENCE [LARGE SCALE GENOMIC DNA]</scope>
    <source>
        <strain evidence="3">R22</strain>
    </source>
</reference>
<evidence type="ECO:0000256" key="1">
    <source>
        <dbReference type="SAM" id="Phobius"/>
    </source>
</evidence>
<organism evidence="2 3">
    <name type="scientific">Idiomarina ramblicola</name>
    <dbReference type="NCBI Taxonomy" id="263724"/>
    <lineage>
        <taxon>Bacteria</taxon>
        <taxon>Pseudomonadati</taxon>
        <taxon>Pseudomonadota</taxon>
        <taxon>Gammaproteobacteria</taxon>
        <taxon>Alteromonadales</taxon>
        <taxon>Idiomarinaceae</taxon>
        <taxon>Idiomarina</taxon>
    </lineage>
</organism>
<dbReference type="Proteomes" id="UP000288058">
    <property type="component" value="Unassembled WGS sequence"/>
</dbReference>
<gene>
    <name evidence="2" type="ORF">CWI78_09990</name>
</gene>
<proteinExistence type="predicted"/>
<dbReference type="PIRSF" id="PIRSF004525">
    <property type="entry name" value="Pilin_peptidase-dep_B_prd"/>
    <property type="match status" value="1"/>
</dbReference>
<sequence>MLNHSVRGSTLVEVLIASAMGALIILAVQQQLQWQTGLQYRKVSQAAFLLNAQATANQFFKALQSTVVTQVSNPAESCYLFSQQNGGSVGFRVRNKQLQHNSMTLNCSGYGWQSLTDRSQFEMTHFAADAYLPGSGNGLSKLFVTLTVTRREQTHMFKRLVTLKPG</sequence>
<feature type="transmembrane region" description="Helical" evidence="1">
    <location>
        <begin position="6"/>
        <end position="28"/>
    </location>
</feature>
<keyword evidence="1" id="KW-1133">Transmembrane helix</keyword>
<accession>A0A432YV12</accession>
<dbReference type="RefSeq" id="WP_126782664.1">
    <property type="nucleotide sequence ID" value="NZ_PIQC01000007.1"/>
</dbReference>